<evidence type="ECO:0000313" key="3">
    <source>
        <dbReference type="Proteomes" id="UP000596742"/>
    </source>
</evidence>
<protein>
    <submittedName>
        <fullName evidence="2">Uncharacterized protein</fullName>
    </submittedName>
</protein>
<keyword evidence="3" id="KW-1185">Reference proteome</keyword>
<organism evidence="2 3">
    <name type="scientific">Mytilus galloprovincialis</name>
    <name type="common">Mediterranean mussel</name>
    <dbReference type="NCBI Taxonomy" id="29158"/>
    <lineage>
        <taxon>Eukaryota</taxon>
        <taxon>Metazoa</taxon>
        <taxon>Spiralia</taxon>
        <taxon>Lophotrochozoa</taxon>
        <taxon>Mollusca</taxon>
        <taxon>Bivalvia</taxon>
        <taxon>Autobranchia</taxon>
        <taxon>Pteriomorphia</taxon>
        <taxon>Mytilida</taxon>
        <taxon>Mytiloidea</taxon>
        <taxon>Mytilidae</taxon>
        <taxon>Mytilinae</taxon>
        <taxon>Mytilus</taxon>
    </lineage>
</organism>
<feature type="chain" id="PRO_5032704950" evidence="1">
    <location>
        <begin position="22"/>
        <end position="67"/>
    </location>
</feature>
<dbReference type="Proteomes" id="UP000596742">
    <property type="component" value="Unassembled WGS sequence"/>
</dbReference>
<dbReference type="EMBL" id="UYJE01001823">
    <property type="protein sequence ID" value="VDI05531.1"/>
    <property type="molecule type" value="Genomic_DNA"/>
</dbReference>
<sequence length="67" mass="7767">MRKVPIVVLISAVALNALVLSLELSVESSSEIKKGINIRGLWTDRKQCCNYKNCRHPWCRCCWVFMR</sequence>
<accession>A0A8B6CHA4</accession>
<evidence type="ECO:0000256" key="1">
    <source>
        <dbReference type="SAM" id="SignalP"/>
    </source>
</evidence>
<reference evidence="2" key="1">
    <citation type="submission" date="2018-11" db="EMBL/GenBank/DDBJ databases">
        <authorList>
            <person name="Alioto T."/>
            <person name="Alioto T."/>
        </authorList>
    </citation>
    <scope>NUCLEOTIDE SEQUENCE</scope>
</reference>
<name>A0A8B6CHA4_MYTGA</name>
<comment type="caution">
    <text evidence="2">The sequence shown here is derived from an EMBL/GenBank/DDBJ whole genome shotgun (WGS) entry which is preliminary data.</text>
</comment>
<gene>
    <name evidence="2" type="ORF">MGAL_10B002534</name>
</gene>
<keyword evidence="1" id="KW-0732">Signal</keyword>
<dbReference type="AlphaFoldDB" id="A0A8B6CHA4"/>
<evidence type="ECO:0000313" key="2">
    <source>
        <dbReference type="EMBL" id="VDI05531.1"/>
    </source>
</evidence>
<proteinExistence type="predicted"/>
<feature type="signal peptide" evidence="1">
    <location>
        <begin position="1"/>
        <end position="21"/>
    </location>
</feature>